<organism evidence="2 3">
    <name type="scientific">Tetrahymena thermophila (strain SB210)</name>
    <dbReference type="NCBI Taxonomy" id="312017"/>
    <lineage>
        <taxon>Eukaryota</taxon>
        <taxon>Sar</taxon>
        <taxon>Alveolata</taxon>
        <taxon>Ciliophora</taxon>
        <taxon>Intramacronucleata</taxon>
        <taxon>Oligohymenophorea</taxon>
        <taxon>Hymenostomatida</taxon>
        <taxon>Tetrahymenina</taxon>
        <taxon>Tetrahymenidae</taxon>
        <taxon>Tetrahymena</taxon>
    </lineage>
</organism>
<gene>
    <name evidence="2" type="ORF">TTHERM_00085550</name>
</gene>
<dbReference type="HOGENOM" id="CLU_1187086_0_0_1"/>
<dbReference type="RefSeq" id="XP_001012702.1">
    <property type="nucleotide sequence ID" value="XM_001012702.3"/>
</dbReference>
<accession>Q236P3</accession>
<keyword evidence="3" id="KW-1185">Reference proteome</keyword>
<dbReference type="GeneID" id="7827654"/>
<keyword evidence="1" id="KW-0175">Coiled coil</keyword>
<name>Q236P3_TETTS</name>
<dbReference type="EMBL" id="GG662749">
    <property type="protein sequence ID" value="EAR92457.1"/>
    <property type="molecule type" value="Genomic_DNA"/>
</dbReference>
<dbReference type="Proteomes" id="UP000009168">
    <property type="component" value="Unassembled WGS sequence"/>
</dbReference>
<proteinExistence type="predicted"/>
<evidence type="ECO:0000313" key="2">
    <source>
        <dbReference type="EMBL" id="EAR92457.1"/>
    </source>
</evidence>
<dbReference type="KEGG" id="tet:TTHERM_00085550"/>
<feature type="coiled-coil region" evidence="1">
    <location>
        <begin position="145"/>
        <end position="175"/>
    </location>
</feature>
<dbReference type="InParanoid" id="Q236P3"/>
<evidence type="ECO:0000313" key="3">
    <source>
        <dbReference type="Proteomes" id="UP000009168"/>
    </source>
</evidence>
<reference evidence="3" key="1">
    <citation type="journal article" date="2006" name="PLoS Biol.">
        <title>Macronuclear genome sequence of the ciliate Tetrahymena thermophila, a model eukaryote.</title>
        <authorList>
            <person name="Eisen J.A."/>
            <person name="Coyne R.S."/>
            <person name="Wu M."/>
            <person name="Wu D."/>
            <person name="Thiagarajan M."/>
            <person name="Wortman J.R."/>
            <person name="Badger J.H."/>
            <person name="Ren Q."/>
            <person name="Amedeo P."/>
            <person name="Jones K.M."/>
            <person name="Tallon L.J."/>
            <person name="Delcher A.L."/>
            <person name="Salzberg S.L."/>
            <person name="Silva J.C."/>
            <person name="Haas B.J."/>
            <person name="Majoros W.H."/>
            <person name="Farzad M."/>
            <person name="Carlton J.M."/>
            <person name="Smith R.K. Jr."/>
            <person name="Garg J."/>
            <person name="Pearlman R.E."/>
            <person name="Karrer K.M."/>
            <person name="Sun L."/>
            <person name="Manning G."/>
            <person name="Elde N.C."/>
            <person name="Turkewitz A.P."/>
            <person name="Asai D.J."/>
            <person name="Wilkes D.E."/>
            <person name="Wang Y."/>
            <person name="Cai H."/>
            <person name="Collins K."/>
            <person name="Stewart B.A."/>
            <person name="Lee S.R."/>
            <person name="Wilamowska K."/>
            <person name="Weinberg Z."/>
            <person name="Ruzzo W.L."/>
            <person name="Wloga D."/>
            <person name="Gaertig J."/>
            <person name="Frankel J."/>
            <person name="Tsao C.-C."/>
            <person name="Gorovsky M.A."/>
            <person name="Keeling P.J."/>
            <person name="Waller R.F."/>
            <person name="Patron N.J."/>
            <person name="Cherry J.M."/>
            <person name="Stover N.A."/>
            <person name="Krieger C.J."/>
            <person name="del Toro C."/>
            <person name="Ryder H.F."/>
            <person name="Williamson S.C."/>
            <person name="Barbeau R.A."/>
            <person name="Hamilton E.P."/>
            <person name="Orias E."/>
        </authorList>
    </citation>
    <scope>NUCLEOTIDE SEQUENCE [LARGE SCALE GENOMIC DNA]</scope>
    <source>
        <strain evidence="3">SB210</strain>
    </source>
</reference>
<sequence length="234" mass="27946">MEEDFENVYSEEDVKQITQSLNKDLQDQKQIIQKLQMDNTELKKEIDQLKEQLKQKQQIIYDNSKNLVKFELERSKAIEENHIMKKLLEEKDLVRVLDLFSWKSFEDGQAKILEQAKQIEILSSKLRNSDQIDKSNSQGILQYKIFNQENEKEILESQINQLNNEIKQKNQQQLERDYFYEVISNHLGTFDNKDDQQYKQKAKEYIHYCFDALKDIINQLKINVKLSFSESVSV</sequence>
<feature type="coiled-coil region" evidence="1">
    <location>
        <begin position="18"/>
        <end position="59"/>
    </location>
</feature>
<evidence type="ECO:0000256" key="1">
    <source>
        <dbReference type="SAM" id="Coils"/>
    </source>
</evidence>
<protein>
    <submittedName>
        <fullName evidence="2">Uncharacterized protein</fullName>
    </submittedName>
</protein>
<dbReference type="AlphaFoldDB" id="Q236P3"/>